<keyword evidence="4" id="KW-0547">Nucleotide-binding</keyword>
<dbReference type="InterPro" id="IPR013750">
    <property type="entry name" value="GHMP_kinase_C_dom"/>
</dbReference>
<dbReference type="InterPro" id="IPR035102">
    <property type="entry name" value="Phosphomevalonate_kinase"/>
</dbReference>
<dbReference type="Proteomes" id="UP000188993">
    <property type="component" value="Chromosome"/>
</dbReference>
<dbReference type="GO" id="GO:0019287">
    <property type="term" value="P:isopentenyl diphosphate biosynthetic process, mevalonate pathway"/>
    <property type="evidence" value="ECO:0007669"/>
    <property type="project" value="UniProtKB-UniPathway"/>
</dbReference>
<dbReference type="InterPro" id="IPR005917">
    <property type="entry name" value="Pmev_kinase_bact"/>
</dbReference>
<dbReference type="InterPro" id="IPR006204">
    <property type="entry name" value="GHMP_kinase_N_dom"/>
</dbReference>
<dbReference type="InterPro" id="IPR020568">
    <property type="entry name" value="Ribosomal_Su5_D2-typ_SF"/>
</dbReference>
<gene>
    <name evidence="9" type="ORF">BW727_101266</name>
</gene>
<dbReference type="GO" id="GO:0005524">
    <property type="term" value="F:ATP binding"/>
    <property type="evidence" value="ECO:0007669"/>
    <property type="project" value="UniProtKB-KW"/>
</dbReference>
<dbReference type="Pfam" id="PF08544">
    <property type="entry name" value="GHMP_kinases_C"/>
    <property type="match status" value="1"/>
</dbReference>
<keyword evidence="6" id="KW-0067">ATP-binding</keyword>
<dbReference type="SUPFAM" id="SSF55060">
    <property type="entry name" value="GHMP Kinase, C-terminal domain"/>
    <property type="match status" value="1"/>
</dbReference>
<dbReference type="InterPro" id="IPR014721">
    <property type="entry name" value="Ribsml_uS5_D2-typ_fold_subgr"/>
</dbReference>
<dbReference type="PRINTS" id="PR00959">
    <property type="entry name" value="MEVGALKINASE"/>
</dbReference>
<name>A0A1S6IPZ9_9LACT</name>
<dbReference type="GO" id="GO:0004631">
    <property type="term" value="F:phosphomevalonate kinase activity"/>
    <property type="evidence" value="ECO:0007669"/>
    <property type="project" value="UniProtKB-EC"/>
</dbReference>
<feature type="domain" description="GHMP kinase C-terminal" evidence="8">
    <location>
        <begin position="259"/>
        <end position="342"/>
    </location>
</feature>
<dbReference type="RefSeq" id="WP_062468760.1">
    <property type="nucleotide sequence ID" value="NZ_BBYN01000009.1"/>
</dbReference>
<dbReference type="PANTHER" id="PTHR31814:SF2">
    <property type="entry name" value="PHOSPHOMEVALONATE KINASE"/>
    <property type="match status" value="1"/>
</dbReference>
<dbReference type="PANTHER" id="PTHR31814">
    <property type="match status" value="1"/>
</dbReference>
<dbReference type="Pfam" id="PF00288">
    <property type="entry name" value="GHMP_kinases_N"/>
    <property type="match status" value="1"/>
</dbReference>
<evidence type="ECO:0000256" key="2">
    <source>
        <dbReference type="ARBA" id="ARBA00012958"/>
    </source>
</evidence>
<dbReference type="InterPro" id="IPR036554">
    <property type="entry name" value="GHMP_kinase_C_sf"/>
</dbReference>
<feature type="domain" description="GHMP kinase N-terminal" evidence="7">
    <location>
        <begin position="77"/>
        <end position="171"/>
    </location>
</feature>
<dbReference type="Gene3D" id="3.30.70.890">
    <property type="entry name" value="GHMP kinase, C-terminal domain"/>
    <property type="match status" value="1"/>
</dbReference>
<proteinExistence type="predicted"/>
<dbReference type="UniPathway" id="UPA00057">
    <property type="reaction ID" value="UER00099"/>
</dbReference>
<evidence type="ECO:0000256" key="3">
    <source>
        <dbReference type="ARBA" id="ARBA00022679"/>
    </source>
</evidence>
<sequence>MIQASAPGKLFIAGEYAVVTPAHPAILVAVNQFITVTLEEAIDSGSIHSSLNQGLPIPWTRLDGSLYIDQRENTFIYITEAIKITEDYIQEQGISLRFFHLSVESELDNAKGKKYGLGSSGAVTVATVKALLQFYGLTISPELVYKLSSLAHLVVKSNGSFGDIAASAYTGWIAYASFDRDWVIEKQASLSITELVALNWPGLMVHRLTVPKEIQLLIGWTASPASTTHLVDKVNQQRVDMAEFFPQFLQKSKQIVTDLISAFDNKNISEIKDNIRKNRFILKELAAKAGVPIETTLLEQLIKIASSYDAASKTSGAGGGDCGIALLNDKAAAHLLLQEWEKARIQPLPLEVYQEDCEGEK</sequence>
<evidence type="ECO:0000259" key="7">
    <source>
        <dbReference type="Pfam" id="PF00288"/>
    </source>
</evidence>
<evidence type="ECO:0000259" key="8">
    <source>
        <dbReference type="Pfam" id="PF08544"/>
    </source>
</evidence>
<evidence type="ECO:0000256" key="1">
    <source>
        <dbReference type="ARBA" id="ARBA00005017"/>
    </source>
</evidence>
<evidence type="ECO:0000256" key="5">
    <source>
        <dbReference type="ARBA" id="ARBA00022777"/>
    </source>
</evidence>
<keyword evidence="10" id="KW-1185">Reference proteome</keyword>
<dbReference type="EC" id="2.7.4.2" evidence="2"/>
<keyword evidence="3 9" id="KW-0808">Transferase</keyword>
<accession>A0A1S6IPZ9</accession>
<dbReference type="Gene3D" id="3.30.230.10">
    <property type="match status" value="1"/>
</dbReference>
<reference evidence="9 10" key="1">
    <citation type="journal article" date="2014" name="Int. J. Syst. Evol. Microbiol.">
        <title>Jeotgalibaca dankookensis gen. nov., sp. nov., a member of the family Carnobacteriaceae, isolated from seujeot (Korean traditional food).</title>
        <authorList>
            <person name="Lee D.G."/>
            <person name="Trujillo M.E."/>
            <person name="Kang H."/>
            <person name="Ahn T.Y."/>
        </authorList>
    </citation>
    <scope>NUCLEOTIDE SEQUENCE [LARGE SCALE GENOMIC DNA]</scope>
    <source>
        <strain evidence="9 10">EX-07</strain>
    </source>
</reference>
<dbReference type="KEGG" id="jda:BW727_101266"/>
<evidence type="ECO:0000313" key="9">
    <source>
        <dbReference type="EMBL" id="AQS53633.1"/>
    </source>
</evidence>
<dbReference type="SUPFAM" id="SSF54211">
    <property type="entry name" value="Ribosomal protein S5 domain 2-like"/>
    <property type="match status" value="1"/>
</dbReference>
<evidence type="ECO:0000313" key="10">
    <source>
        <dbReference type="Proteomes" id="UP000188993"/>
    </source>
</evidence>
<comment type="pathway">
    <text evidence="1">Isoprenoid biosynthesis; isopentenyl diphosphate biosynthesis via mevalonate pathway; isopentenyl diphosphate from (R)-mevalonate: step 2/3.</text>
</comment>
<dbReference type="STRING" id="708126.BW727_101266"/>
<keyword evidence="5 9" id="KW-0418">Kinase</keyword>
<dbReference type="AlphaFoldDB" id="A0A1S6IPZ9"/>
<dbReference type="EMBL" id="CP019728">
    <property type="protein sequence ID" value="AQS53633.1"/>
    <property type="molecule type" value="Genomic_DNA"/>
</dbReference>
<dbReference type="NCBIfam" id="TIGR01220">
    <property type="entry name" value="Pmev_kin_Gr_pos"/>
    <property type="match status" value="1"/>
</dbReference>
<evidence type="ECO:0000256" key="4">
    <source>
        <dbReference type="ARBA" id="ARBA00022741"/>
    </source>
</evidence>
<evidence type="ECO:0000256" key="6">
    <source>
        <dbReference type="ARBA" id="ARBA00022840"/>
    </source>
</evidence>
<dbReference type="OrthoDB" id="1522677at2"/>
<organism evidence="9 10">
    <name type="scientific">Jeotgalibaca dankookensis</name>
    <dbReference type="NCBI Taxonomy" id="708126"/>
    <lineage>
        <taxon>Bacteria</taxon>
        <taxon>Bacillati</taxon>
        <taxon>Bacillota</taxon>
        <taxon>Bacilli</taxon>
        <taxon>Lactobacillales</taxon>
        <taxon>Carnobacteriaceae</taxon>
        <taxon>Jeotgalibaca</taxon>
    </lineage>
</organism>
<protein>
    <recommendedName>
        <fullName evidence="2">phosphomevalonate kinase</fullName>
        <ecNumber evidence="2">2.7.4.2</ecNumber>
    </recommendedName>
</protein>